<feature type="chain" id="PRO_5047121744" evidence="2">
    <location>
        <begin position="25"/>
        <end position="372"/>
    </location>
</feature>
<evidence type="ECO:0000256" key="2">
    <source>
        <dbReference type="SAM" id="SignalP"/>
    </source>
</evidence>
<comment type="caution">
    <text evidence="3">The sequence shown here is derived from an EMBL/GenBank/DDBJ whole genome shotgun (WGS) entry which is preliminary data.</text>
</comment>
<dbReference type="EMBL" id="BAAAQM010000002">
    <property type="protein sequence ID" value="GAA1953197.1"/>
    <property type="molecule type" value="Genomic_DNA"/>
</dbReference>
<accession>A0ABP5BZ12</accession>
<reference evidence="4" key="1">
    <citation type="journal article" date="2019" name="Int. J. Syst. Evol. Microbiol.">
        <title>The Global Catalogue of Microorganisms (GCM) 10K type strain sequencing project: providing services to taxonomists for standard genome sequencing and annotation.</title>
        <authorList>
            <consortium name="The Broad Institute Genomics Platform"/>
            <consortium name="The Broad Institute Genome Sequencing Center for Infectious Disease"/>
            <person name="Wu L."/>
            <person name="Ma J."/>
        </authorList>
    </citation>
    <scope>NUCLEOTIDE SEQUENCE [LARGE SCALE GENOMIC DNA]</scope>
    <source>
        <strain evidence="4">JCM 16013</strain>
    </source>
</reference>
<evidence type="ECO:0000313" key="4">
    <source>
        <dbReference type="Proteomes" id="UP001499854"/>
    </source>
</evidence>
<dbReference type="InterPro" id="IPR019283">
    <property type="entry name" value="DUF2330"/>
</dbReference>
<proteinExistence type="predicted"/>
<evidence type="ECO:0000256" key="1">
    <source>
        <dbReference type="SAM" id="Phobius"/>
    </source>
</evidence>
<dbReference type="Proteomes" id="UP001499854">
    <property type="component" value="Unassembled WGS sequence"/>
</dbReference>
<sequence>MHKWAAKALTVMLAAGGLQGIAVADPAWACGCGAYIPGANGTASVAREQAVVRFDGTTEDVVMRFSVHSDAPDAAWVMPVPGPGPAKTTLGDKDLFDQLSTAQEPLVKVHHYFLPHLSESGAKSGAGAPDNVGGPMAAAPTGAPVRVLSDQRIGAFEVANLASADPKALGEWLEQHSFTLKAATAERLAAYTAQGWQFVAVRLASGSSADLDGVLDPIRISFPAKDAVYPMRLSAGATTPQHVELSVLAPHRMEIAQAPIAAHAAPSAFGDWIDPSRTGPALANLAAGRMFLTVFDDAFEQPSQITQDYGFSPARSDWVQHPVTYKEELLTFLGIPAYLLVVLALTGIGVVTVVRRGRRSVRRGRGAAHLAG</sequence>
<feature type="transmembrane region" description="Helical" evidence="1">
    <location>
        <begin position="329"/>
        <end position="354"/>
    </location>
</feature>
<keyword evidence="1" id="KW-0472">Membrane</keyword>
<keyword evidence="4" id="KW-1185">Reference proteome</keyword>
<keyword evidence="2" id="KW-0732">Signal</keyword>
<gene>
    <name evidence="3" type="ORF">GCM10009838_05540</name>
</gene>
<dbReference type="Pfam" id="PF10092">
    <property type="entry name" value="DUF2330"/>
    <property type="match status" value="1"/>
</dbReference>
<name>A0ABP5BZ12_9ACTN</name>
<feature type="signal peptide" evidence="2">
    <location>
        <begin position="1"/>
        <end position="24"/>
    </location>
</feature>
<keyword evidence="1" id="KW-0812">Transmembrane</keyword>
<protein>
    <submittedName>
        <fullName evidence="3">DUF2330 domain-containing protein</fullName>
    </submittedName>
</protein>
<keyword evidence="1" id="KW-1133">Transmembrane helix</keyword>
<organism evidence="3 4">
    <name type="scientific">Catenulispora subtropica</name>
    <dbReference type="NCBI Taxonomy" id="450798"/>
    <lineage>
        <taxon>Bacteria</taxon>
        <taxon>Bacillati</taxon>
        <taxon>Actinomycetota</taxon>
        <taxon>Actinomycetes</taxon>
        <taxon>Catenulisporales</taxon>
        <taxon>Catenulisporaceae</taxon>
        <taxon>Catenulispora</taxon>
    </lineage>
</organism>
<evidence type="ECO:0000313" key="3">
    <source>
        <dbReference type="EMBL" id="GAA1953197.1"/>
    </source>
</evidence>